<dbReference type="InterPro" id="IPR036237">
    <property type="entry name" value="Xyl_isomerase-like_sf"/>
</dbReference>
<organism evidence="1 2">
    <name type="scientific">Peptoniphilus lacrimalis</name>
    <dbReference type="NCBI Taxonomy" id="33031"/>
    <lineage>
        <taxon>Bacteria</taxon>
        <taxon>Bacillati</taxon>
        <taxon>Bacillota</taxon>
        <taxon>Tissierellia</taxon>
        <taxon>Tissierellales</taxon>
        <taxon>Peptoniphilaceae</taxon>
        <taxon>Peptoniphilus</taxon>
    </lineage>
</organism>
<evidence type="ECO:0000313" key="2">
    <source>
        <dbReference type="Proteomes" id="UP000255517"/>
    </source>
</evidence>
<keyword evidence="1" id="KW-0413">Isomerase</keyword>
<dbReference type="AlphaFoldDB" id="A0A379C5D1"/>
<dbReference type="GO" id="GO:0016853">
    <property type="term" value="F:isomerase activity"/>
    <property type="evidence" value="ECO:0007669"/>
    <property type="project" value="UniProtKB-KW"/>
</dbReference>
<dbReference type="SUPFAM" id="SSF51658">
    <property type="entry name" value="Xylose isomerase-like"/>
    <property type="match status" value="1"/>
</dbReference>
<dbReference type="STRING" id="1122949.GCA_000378725_01013"/>
<dbReference type="OrthoDB" id="9801960at2"/>
<dbReference type="Proteomes" id="UP000255517">
    <property type="component" value="Unassembled WGS sequence"/>
</dbReference>
<dbReference type="EMBL" id="UGSZ01000001">
    <property type="protein sequence ID" value="SUB57433.1"/>
    <property type="molecule type" value="Genomic_DNA"/>
</dbReference>
<sequence length="256" mass="30360">MIYISTNMYKAESFEKVYKICDKVDFPIGIEVFLMFGDNDYYNILKDNIEKLKKLPITFHEPYYGTDHTYSEGEIFQRTNDYLKLTHEFSVLNPKYMVYHYNNRKIDDREKMLEVTRKNLDEFSKYFDFPLLIENVGVKDRDNVLLNQDEFIEECLNRKEGVLIDIGHANANSWKFEKLISSLKGKIKSYHLHTNDGIKDEHRSIFEIGKSPIISNILKLIKEYTPNADLVLEYSNYYEDKEDLVAEDVKKLKNLL</sequence>
<evidence type="ECO:0000313" key="1">
    <source>
        <dbReference type="EMBL" id="SUB57433.1"/>
    </source>
</evidence>
<name>A0A379C5D1_9FIRM</name>
<gene>
    <name evidence="1" type="ORF">NCTC13149_01275</name>
</gene>
<proteinExistence type="predicted"/>
<reference evidence="1 2" key="1">
    <citation type="submission" date="2018-06" db="EMBL/GenBank/DDBJ databases">
        <authorList>
            <consortium name="Pathogen Informatics"/>
            <person name="Doyle S."/>
        </authorList>
    </citation>
    <scope>NUCLEOTIDE SEQUENCE [LARGE SCALE GENOMIC DNA]</scope>
    <source>
        <strain evidence="1 2">NCTC13149</strain>
    </source>
</reference>
<accession>A0A379C5D1</accession>
<protein>
    <submittedName>
        <fullName evidence="1">Xylose isomerase-like TIM barrel</fullName>
    </submittedName>
</protein>
<dbReference type="RefSeq" id="WP_019034781.1">
    <property type="nucleotide sequence ID" value="NZ_CAMUOS010000004.1"/>
</dbReference>
<dbReference type="Gene3D" id="3.20.20.150">
    <property type="entry name" value="Divalent-metal-dependent TIM barrel enzymes"/>
    <property type="match status" value="1"/>
</dbReference>